<evidence type="ECO:0000313" key="4">
    <source>
        <dbReference type="Proteomes" id="UP001444661"/>
    </source>
</evidence>
<comment type="caution">
    <text evidence="3">The sequence shown here is derived from an EMBL/GenBank/DDBJ whole genome shotgun (WGS) entry which is preliminary data.</text>
</comment>
<dbReference type="SUPFAM" id="SSF56112">
    <property type="entry name" value="Protein kinase-like (PK-like)"/>
    <property type="match status" value="1"/>
</dbReference>
<reference evidence="3 4" key="1">
    <citation type="submission" date="2023-01" db="EMBL/GenBank/DDBJ databases">
        <title>Analysis of 21 Apiospora genomes using comparative genomics revels a genus with tremendous synthesis potential of carbohydrate active enzymes and secondary metabolites.</title>
        <authorList>
            <person name="Sorensen T."/>
        </authorList>
    </citation>
    <scope>NUCLEOTIDE SEQUENCE [LARGE SCALE GENOMIC DNA]</scope>
    <source>
        <strain evidence="3 4">CBS 33761</strain>
    </source>
</reference>
<dbReference type="Proteomes" id="UP001444661">
    <property type="component" value="Unassembled WGS sequence"/>
</dbReference>
<evidence type="ECO:0000259" key="2">
    <source>
        <dbReference type="PROSITE" id="PS50011"/>
    </source>
</evidence>
<name>A0ABR1TD04_9PEZI</name>
<dbReference type="Gene3D" id="1.10.510.10">
    <property type="entry name" value="Transferase(Phosphotransferase) domain 1"/>
    <property type="match status" value="1"/>
</dbReference>
<dbReference type="PROSITE" id="PS00107">
    <property type="entry name" value="PROTEIN_KINASE_ATP"/>
    <property type="match status" value="1"/>
</dbReference>
<proteinExistence type="predicted"/>
<dbReference type="InterPro" id="IPR017441">
    <property type="entry name" value="Protein_kinase_ATP_BS"/>
</dbReference>
<evidence type="ECO:0000313" key="3">
    <source>
        <dbReference type="EMBL" id="KAK8043654.1"/>
    </source>
</evidence>
<dbReference type="InterPro" id="IPR011009">
    <property type="entry name" value="Kinase-like_dom_sf"/>
</dbReference>
<dbReference type="EMBL" id="JAQQWK010000004">
    <property type="protein sequence ID" value="KAK8043654.1"/>
    <property type="molecule type" value="Genomic_DNA"/>
</dbReference>
<organism evidence="3 4">
    <name type="scientific">Apiospora rasikravindrae</name>
    <dbReference type="NCBI Taxonomy" id="990691"/>
    <lineage>
        <taxon>Eukaryota</taxon>
        <taxon>Fungi</taxon>
        <taxon>Dikarya</taxon>
        <taxon>Ascomycota</taxon>
        <taxon>Pezizomycotina</taxon>
        <taxon>Sordariomycetes</taxon>
        <taxon>Xylariomycetidae</taxon>
        <taxon>Amphisphaeriales</taxon>
        <taxon>Apiosporaceae</taxon>
        <taxon>Apiospora</taxon>
    </lineage>
</organism>
<keyword evidence="4" id="KW-1185">Reference proteome</keyword>
<evidence type="ECO:0000256" key="1">
    <source>
        <dbReference type="PROSITE-ProRule" id="PRU10141"/>
    </source>
</evidence>
<dbReference type="PROSITE" id="PS50011">
    <property type="entry name" value="PROTEIN_KINASE_DOM"/>
    <property type="match status" value="1"/>
</dbReference>
<gene>
    <name evidence="3" type="ORF">PG993_006084</name>
</gene>
<protein>
    <recommendedName>
        <fullName evidence="2">Protein kinase domain-containing protein</fullName>
    </recommendedName>
</protein>
<feature type="domain" description="Protein kinase" evidence="2">
    <location>
        <begin position="59"/>
        <end position="469"/>
    </location>
</feature>
<keyword evidence="1" id="KW-0547">Nucleotide-binding</keyword>
<dbReference type="InterPro" id="IPR000719">
    <property type="entry name" value="Prot_kinase_dom"/>
</dbReference>
<feature type="binding site" evidence="1">
    <location>
        <position position="92"/>
    </location>
    <ligand>
        <name>ATP</name>
        <dbReference type="ChEBI" id="CHEBI:30616"/>
    </ligand>
</feature>
<sequence>MELWLTYLSFLSSFSLDPQRLHILGRPGKDQRVDAANPIFLAARSSSRRFRENFQFTRFIFKRTLGWGGFGIALKYEQVDAKQQHVDYAAVKVPRADKDQIIEAFGYEMRYYMKFDASEHIPRLLHFPPEMTEEQEDGTRALPEGNDQFWEVNSKLYPIVHHAMILEYLEYSDFFELIYKLDDAWPGNGITQNTTPGKHHVIPNRTLWRFFLCLTRSCIAMAYPRKSEFQLERMIRSQTEKRKNTRRSSITAPAIPWHEEVDEDEVRTRLIHKDLDPGNGKISQLLFVFVGAPKPADAEHTFHPIAKIADFGLMYDAAGGDGGIRDWLTLVLLLSLRSGGKMVCHAPEQFDNNVFNGPESFDAWTNIWGVGQIMYALMTRAMWKQSNREARRVPTPTPADPNRMTDTYGWHLDETVQWPGLFAVARPDQVSTFKDYDKDLRVLVMLCLARWPRERPTLEGLVQTIEEAIRRGDEQDAQGGNSELETNAQLEAFYDQYFRSAPEAPDPWEGMYN</sequence>
<accession>A0ABR1TD04</accession>
<keyword evidence="1" id="KW-0067">ATP-binding</keyword>